<dbReference type="GO" id="GO:0042285">
    <property type="term" value="F:xylosyltransferase activity"/>
    <property type="evidence" value="ECO:0007669"/>
    <property type="project" value="TreeGrafter"/>
</dbReference>
<sequence length="84" mass="9828">MCLCLVCFQANWEPNFEPYVVVPRNVSRYDPRFVGFGWNKVSHIVELHAQGCEFIVLPNVFMIHLPHAPSLDIVRFRSSNNLRR</sequence>
<proteinExistence type="predicted"/>
<keyword evidence="5" id="KW-0472">Membrane</keyword>
<dbReference type="PANTHER" id="PTHR12270:SF25">
    <property type="entry name" value="GLYCOSYLTRANSFERASE-LIKE PROTEIN LARGE"/>
    <property type="match status" value="1"/>
</dbReference>
<comment type="caution">
    <text evidence="7">The sequence shown here is derived from an EMBL/GenBank/DDBJ whole genome shotgun (WGS) entry which is preliminary data.</text>
</comment>
<evidence type="ECO:0000256" key="2">
    <source>
        <dbReference type="ARBA" id="ARBA00022692"/>
    </source>
</evidence>
<gene>
    <name evidence="7" type="ORF">JEM65_21320</name>
</gene>
<name>A0A934KT87_9FLAO</name>
<evidence type="ECO:0000313" key="7">
    <source>
        <dbReference type="EMBL" id="MBJ7883164.1"/>
    </source>
</evidence>
<dbReference type="GO" id="GO:0016020">
    <property type="term" value="C:membrane"/>
    <property type="evidence" value="ECO:0007669"/>
    <property type="project" value="UniProtKB-SubCell"/>
</dbReference>
<keyword evidence="2" id="KW-0812">Transmembrane</keyword>
<dbReference type="Proteomes" id="UP000662373">
    <property type="component" value="Unassembled WGS sequence"/>
</dbReference>
<evidence type="ECO:0000256" key="1">
    <source>
        <dbReference type="ARBA" id="ARBA00004606"/>
    </source>
</evidence>
<dbReference type="AlphaFoldDB" id="A0A934KT87"/>
<dbReference type="PANTHER" id="PTHR12270">
    <property type="entry name" value="GLYCOSYLTRANSFERASE-RELATED"/>
    <property type="match status" value="1"/>
</dbReference>
<evidence type="ECO:0000256" key="3">
    <source>
        <dbReference type="ARBA" id="ARBA00022968"/>
    </source>
</evidence>
<organism evidence="7 8">
    <name type="scientific">Gelidibacter salicanalis</name>
    <dbReference type="NCBI Taxonomy" id="291193"/>
    <lineage>
        <taxon>Bacteria</taxon>
        <taxon>Pseudomonadati</taxon>
        <taxon>Bacteroidota</taxon>
        <taxon>Flavobacteriia</taxon>
        <taxon>Flavobacteriales</taxon>
        <taxon>Flavobacteriaceae</taxon>
        <taxon>Gelidibacter</taxon>
    </lineage>
</organism>
<dbReference type="InterPro" id="IPR051292">
    <property type="entry name" value="Xyl/GlcA_transferase"/>
</dbReference>
<keyword evidence="3" id="KW-0735">Signal-anchor</keyword>
<comment type="subcellular location">
    <subcellularLocation>
        <location evidence="1">Membrane</location>
        <topology evidence="1">Single-pass type II membrane protein</topology>
    </subcellularLocation>
</comment>
<dbReference type="Pfam" id="PF13896">
    <property type="entry name" value="Glyco_transf_49"/>
    <property type="match status" value="1"/>
</dbReference>
<keyword evidence="8" id="KW-1185">Reference proteome</keyword>
<dbReference type="GO" id="GO:0015020">
    <property type="term" value="F:glucuronosyltransferase activity"/>
    <property type="evidence" value="ECO:0007669"/>
    <property type="project" value="TreeGrafter"/>
</dbReference>
<accession>A0A934KT87</accession>
<reference evidence="7 8" key="1">
    <citation type="submission" date="2020-09" db="EMBL/GenBank/DDBJ databases">
        <title>Draft genome of Gelidibacter salicanalis PAMC21136.</title>
        <authorList>
            <person name="Park H."/>
        </authorList>
    </citation>
    <scope>NUCLEOTIDE SEQUENCE [LARGE SCALE GENOMIC DNA]</scope>
    <source>
        <strain evidence="7 8">PAMC21136</strain>
    </source>
</reference>
<evidence type="ECO:0000256" key="4">
    <source>
        <dbReference type="ARBA" id="ARBA00022989"/>
    </source>
</evidence>
<protein>
    <submittedName>
        <fullName evidence="7">Uncharacterized protein</fullName>
    </submittedName>
</protein>
<keyword evidence="4" id="KW-1133">Transmembrane helix</keyword>
<evidence type="ECO:0000256" key="6">
    <source>
        <dbReference type="ARBA" id="ARBA00023180"/>
    </source>
</evidence>
<evidence type="ECO:0000313" key="8">
    <source>
        <dbReference type="Proteomes" id="UP000662373"/>
    </source>
</evidence>
<dbReference type="GO" id="GO:0035269">
    <property type="term" value="P:protein O-linked glycosylation via mannose"/>
    <property type="evidence" value="ECO:0007669"/>
    <property type="project" value="TreeGrafter"/>
</dbReference>
<evidence type="ECO:0000256" key="5">
    <source>
        <dbReference type="ARBA" id="ARBA00023136"/>
    </source>
</evidence>
<dbReference type="EMBL" id="JAEHJZ010000200">
    <property type="protein sequence ID" value="MBJ7883164.1"/>
    <property type="molecule type" value="Genomic_DNA"/>
</dbReference>
<keyword evidence="6" id="KW-0325">Glycoprotein</keyword>